<protein>
    <submittedName>
        <fullName evidence="1">Uncharacterized protein</fullName>
    </submittedName>
</protein>
<proteinExistence type="predicted"/>
<dbReference type="EMBL" id="CP073041">
    <property type="protein sequence ID" value="UXE62553.1"/>
    <property type="molecule type" value="Genomic_DNA"/>
</dbReference>
<sequence>MSKIQDKLTRLKQKRSKKVQQLSESFQQQIGDILEDEILSIKEEISDQIIEIVEKIDDKDSLSGKELDQLKEELYLLAAYIAEVSEDETIKSHKASVLIQNSTVTVQATERGDNIAQDKIEGDKVVRDKIQDYHNVEKSN</sequence>
<reference evidence="1" key="1">
    <citation type="submission" date="2021-04" db="EMBL/GenBank/DDBJ databases">
        <title>Genome sequence of Woronichinia naegeliana from Washington state freshwater lake bloom.</title>
        <authorList>
            <person name="Dreher T.W."/>
        </authorList>
    </citation>
    <scope>NUCLEOTIDE SEQUENCE</scope>
    <source>
        <strain evidence="1">WA131</strain>
    </source>
</reference>
<gene>
    <name evidence="1" type="ORF">KA717_07270</name>
</gene>
<evidence type="ECO:0000313" key="1">
    <source>
        <dbReference type="EMBL" id="UXE62553.1"/>
    </source>
</evidence>
<dbReference type="Proteomes" id="UP001065613">
    <property type="component" value="Chromosome"/>
</dbReference>
<dbReference type="AlphaFoldDB" id="A0A977KZ63"/>
<accession>A0A977KZ63</accession>
<organism evidence="1">
    <name type="scientific">Woronichinia naegeliana WA131</name>
    <dbReference type="NCBI Taxonomy" id="2824559"/>
    <lineage>
        <taxon>Bacteria</taxon>
        <taxon>Bacillati</taxon>
        <taxon>Cyanobacteriota</taxon>
        <taxon>Cyanophyceae</taxon>
        <taxon>Synechococcales</taxon>
        <taxon>Coelosphaeriaceae</taxon>
        <taxon>Woronichinia</taxon>
    </lineage>
</organism>
<dbReference type="KEGG" id="wna:KA717_07270"/>
<name>A0A977KZ63_9CYAN</name>